<dbReference type="AlphaFoldDB" id="A0A3M7PIX3"/>
<proteinExistence type="predicted"/>
<protein>
    <submittedName>
        <fullName evidence="1">Uncharacterized protein</fullName>
    </submittedName>
</protein>
<name>A0A3M7PIX3_BRAPC</name>
<evidence type="ECO:0000313" key="2">
    <source>
        <dbReference type="Proteomes" id="UP000276133"/>
    </source>
</evidence>
<accession>A0A3M7PIX3</accession>
<dbReference type="EMBL" id="REGN01010484">
    <property type="protein sequence ID" value="RMZ98948.1"/>
    <property type="molecule type" value="Genomic_DNA"/>
</dbReference>
<organism evidence="1 2">
    <name type="scientific">Brachionus plicatilis</name>
    <name type="common">Marine rotifer</name>
    <name type="synonym">Brachionus muelleri</name>
    <dbReference type="NCBI Taxonomy" id="10195"/>
    <lineage>
        <taxon>Eukaryota</taxon>
        <taxon>Metazoa</taxon>
        <taxon>Spiralia</taxon>
        <taxon>Gnathifera</taxon>
        <taxon>Rotifera</taxon>
        <taxon>Eurotatoria</taxon>
        <taxon>Monogononta</taxon>
        <taxon>Pseudotrocha</taxon>
        <taxon>Ploima</taxon>
        <taxon>Brachionidae</taxon>
        <taxon>Brachionus</taxon>
    </lineage>
</organism>
<reference evidence="1 2" key="1">
    <citation type="journal article" date="2018" name="Sci. Rep.">
        <title>Genomic signatures of local adaptation to the degree of environmental predictability in rotifers.</title>
        <authorList>
            <person name="Franch-Gras L."/>
            <person name="Hahn C."/>
            <person name="Garcia-Roger E.M."/>
            <person name="Carmona M.J."/>
            <person name="Serra M."/>
            <person name="Gomez A."/>
        </authorList>
    </citation>
    <scope>NUCLEOTIDE SEQUENCE [LARGE SCALE GENOMIC DNA]</scope>
    <source>
        <strain evidence="1">HYR1</strain>
    </source>
</reference>
<sequence length="78" mass="9158">MYFKNDRDLKLNHHRNNRTDASICATIMIMKKNLVVSSDIKPGSVRSTRSQNQLYRQLVKNCSPRDHFFTNPIIPLRI</sequence>
<evidence type="ECO:0000313" key="1">
    <source>
        <dbReference type="EMBL" id="RMZ98948.1"/>
    </source>
</evidence>
<comment type="caution">
    <text evidence="1">The sequence shown here is derived from an EMBL/GenBank/DDBJ whole genome shotgun (WGS) entry which is preliminary data.</text>
</comment>
<dbReference type="Proteomes" id="UP000276133">
    <property type="component" value="Unassembled WGS sequence"/>
</dbReference>
<keyword evidence="2" id="KW-1185">Reference proteome</keyword>
<gene>
    <name evidence="1" type="ORF">BpHYR1_022064</name>
</gene>